<dbReference type="InterPro" id="IPR037066">
    <property type="entry name" value="Plug_dom_sf"/>
</dbReference>
<keyword evidence="1" id="KW-0813">Transport</keyword>
<dbReference type="InterPro" id="IPR039426">
    <property type="entry name" value="TonB-dep_rcpt-like"/>
</dbReference>
<accession>A0A5C0VHH6</accession>
<evidence type="ECO:0000256" key="1">
    <source>
        <dbReference type="PROSITE-ProRule" id="PRU01360"/>
    </source>
</evidence>
<keyword evidence="5" id="KW-1185">Reference proteome</keyword>
<organism evidence="4 5">
    <name type="scientific">Pedobacter aquae</name>
    <dbReference type="NCBI Taxonomy" id="2605747"/>
    <lineage>
        <taxon>Bacteria</taxon>
        <taxon>Pseudomonadati</taxon>
        <taxon>Bacteroidota</taxon>
        <taxon>Sphingobacteriia</taxon>
        <taxon>Sphingobacteriales</taxon>
        <taxon>Sphingobacteriaceae</taxon>
        <taxon>Pedobacter</taxon>
    </lineage>
</organism>
<comment type="similarity">
    <text evidence="1">Belongs to the TonB-dependent receptor family.</text>
</comment>
<dbReference type="SUPFAM" id="SSF56935">
    <property type="entry name" value="Porins"/>
    <property type="match status" value="1"/>
</dbReference>
<keyword evidence="1" id="KW-0472">Membrane</keyword>
<evidence type="ECO:0000259" key="3">
    <source>
        <dbReference type="Pfam" id="PF07715"/>
    </source>
</evidence>
<feature type="chain" id="PRO_5022759966" evidence="2">
    <location>
        <begin position="26"/>
        <end position="266"/>
    </location>
</feature>
<dbReference type="EMBL" id="CP043329">
    <property type="protein sequence ID" value="QEK50464.1"/>
    <property type="molecule type" value="Genomic_DNA"/>
</dbReference>
<dbReference type="RefSeq" id="WP_149073651.1">
    <property type="nucleotide sequence ID" value="NZ_CP043329.1"/>
</dbReference>
<dbReference type="Pfam" id="PF07715">
    <property type="entry name" value="Plug"/>
    <property type="match status" value="1"/>
</dbReference>
<keyword evidence="2" id="KW-0732">Signal</keyword>
<dbReference type="Proteomes" id="UP000323653">
    <property type="component" value="Chromosome"/>
</dbReference>
<gene>
    <name evidence="4" type="ORF">FYC62_01350</name>
</gene>
<feature type="domain" description="TonB-dependent receptor plug" evidence="3">
    <location>
        <begin position="143"/>
        <end position="235"/>
    </location>
</feature>
<keyword evidence="1" id="KW-0998">Cell outer membrane</keyword>
<dbReference type="InterPro" id="IPR012910">
    <property type="entry name" value="Plug_dom"/>
</dbReference>
<dbReference type="SUPFAM" id="SSF49464">
    <property type="entry name" value="Carboxypeptidase regulatory domain-like"/>
    <property type="match status" value="1"/>
</dbReference>
<evidence type="ECO:0000313" key="5">
    <source>
        <dbReference type="Proteomes" id="UP000323653"/>
    </source>
</evidence>
<evidence type="ECO:0000313" key="4">
    <source>
        <dbReference type="EMBL" id="QEK50464.1"/>
    </source>
</evidence>
<dbReference type="PANTHER" id="PTHR40980:SF5">
    <property type="entry name" value="TONB-DEPENDENT RECEPTOR"/>
    <property type="match status" value="1"/>
</dbReference>
<dbReference type="KEGG" id="pej:FYC62_01350"/>
<dbReference type="PROSITE" id="PS52016">
    <property type="entry name" value="TONB_DEPENDENT_REC_3"/>
    <property type="match status" value="1"/>
</dbReference>
<evidence type="ECO:0000256" key="2">
    <source>
        <dbReference type="SAM" id="SignalP"/>
    </source>
</evidence>
<dbReference type="AlphaFoldDB" id="A0A5C0VHH6"/>
<keyword evidence="1" id="KW-1134">Transmembrane beta strand</keyword>
<dbReference type="Pfam" id="PF13715">
    <property type="entry name" value="CarbopepD_reg_2"/>
    <property type="match status" value="1"/>
</dbReference>
<keyword evidence="4" id="KW-0675">Receptor</keyword>
<keyword evidence="1" id="KW-0812">Transmembrane</keyword>
<dbReference type="Gene3D" id="2.170.130.10">
    <property type="entry name" value="TonB-dependent receptor, plug domain"/>
    <property type="match status" value="1"/>
</dbReference>
<dbReference type="GO" id="GO:0009279">
    <property type="term" value="C:cell outer membrane"/>
    <property type="evidence" value="ECO:0007669"/>
    <property type="project" value="UniProtKB-SubCell"/>
</dbReference>
<name>A0A5C0VHH6_9SPHI</name>
<feature type="signal peptide" evidence="2">
    <location>
        <begin position="1"/>
        <end position="25"/>
    </location>
</feature>
<proteinExistence type="inferred from homology"/>
<dbReference type="InterPro" id="IPR008969">
    <property type="entry name" value="CarboxyPept-like_regulatory"/>
</dbReference>
<comment type="subcellular location">
    <subcellularLocation>
        <location evidence="1">Cell outer membrane</location>
        <topology evidence="1">Multi-pass membrane protein</topology>
    </subcellularLocation>
</comment>
<sequence length="266" mass="28595">MNQKLFSSFSIISILLITLSTNVFAQTGKIAGKVTDKTTGETLIGLYVGIDGTTKGAVTDVDGRYTLLNLAPGKYNLVFKYLGYQTKNVSNIEVKDGVVSTLNIIMEEAATQSLGEIVVTATYSRESETALILNQKNSIEIKQGIGAQELSRKGIGDVEEGLTKITGITKVDGRGLFVRGLEDRYNNLLINGLAVPSNNPFKKIIPLDLFPTDIVSVLETSKTFNSSLYGDFAGGTFNIVTSKGEKPVTKISIGTSFCLTQLLGSF</sequence>
<dbReference type="PANTHER" id="PTHR40980">
    <property type="entry name" value="PLUG DOMAIN-CONTAINING PROTEIN"/>
    <property type="match status" value="1"/>
</dbReference>
<protein>
    <submittedName>
        <fullName evidence="4">TonB-dependent receptor plug domain-containing protein</fullName>
    </submittedName>
</protein>
<dbReference type="Gene3D" id="2.60.40.1120">
    <property type="entry name" value="Carboxypeptidase-like, regulatory domain"/>
    <property type="match status" value="1"/>
</dbReference>
<reference evidence="4 5" key="1">
    <citation type="submission" date="2019-08" db="EMBL/GenBank/DDBJ databases">
        <title>Pedobacter sp. nov., isolated from Han river, South Korea.</title>
        <authorList>
            <person name="Lee D.-H."/>
            <person name="Kim Y.-S."/>
            <person name="Hwang E.-M."/>
            <person name="Le Tran T.C."/>
            <person name="Cha C.-J."/>
        </authorList>
    </citation>
    <scope>NUCLEOTIDE SEQUENCE [LARGE SCALE GENOMIC DNA]</scope>
    <source>
        <strain evidence="4 5">CJ43</strain>
    </source>
</reference>